<evidence type="ECO:0000256" key="6">
    <source>
        <dbReference type="ARBA" id="ARBA00022917"/>
    </source>
</evidence>
<dbReference type="GO" id="GO:0006429">
    <property type="term" value="P:leucyl-tRNA aminoacylation"/>
    <property type="evidence" value="ECO:0007669"/>
    <property type="project" value="InterPro"/>
</dbReference>
<dbReference type="Gene3D" id="3.40.50.620">
    <property type="entry name" value="HUPs"/>
    <property type="match status" value="1"/>
</dbReference>
<dbReference type="PANTHER" id="PTHR45794:SF1">
    <property type="entry name" value="LEUCINE--TRNA LIGASE, CYTOPLASMIC"/>
    <property type="match status" value="1"/>
</dbReference>
<evidence type="ECO:0000256" key="10">
    <source>
        <dbReference type="SAM" id="MobiDB-lite"/>
    </source>
</evidence>
<dbReference type="InterPro" id="IPR002300">
    <property type="entry name" value="aa-tRNA-synth_Ia"/>
</dbReference>
<keyword evidence="6" id="KW-0648">Protein biosynthesis</keyword>
<evidence type="ECO:0000256" key="1">
    <source>
        <dbReference type="ARBA" id="ARBA00005594"/>
    </source>
</evidence>
<accession>A0AAD6IIA9</accession>
<dbReference type="EMBL" id="JAQJZL010000002">
    <property type="protein sequence ID" value="KAJ6051085.1"/>
    <property type="molecule type" value="Genomic_DNA"/>
</dbReference>
<dbReference type="GO" id="GO:0005524">
    <property type="term" value="F:ATP binding"/>
    <property type="evidence" value="ECO:0007669"/>
    <property type="project" value="UniProtKB-KW"/>
</dbReference>
<evidence type="ECO:0000256" key="7">
    <source>
        <dbReference type="ARBA" id="ARBA00023146"/>
    </source>
</evidence>
<protein>
    <recommendedName>
        <fullName evidence="2">leucine--tRNA ligase</fullName>
        <ecNumber evidence="2">6.1.1.4</ecNumber>
    </recommendedName>
    <alternativeName>
        <fullName evidence="8">Leucyl-tRNA synthetase</fullName>
    </alternativeName>
</protein>
<comment type="similarity">
    <text evidence="1">Belongs to the class-I aminoacyl-tRNA synthetase family.</text>
</comment>
<comment type="caution">
    <text evidence="12">The sequence shown here is derived from an EMBL/GenBank/DDBJ whole genome shotgun (WGS) entry which is preliminary data.</text>
</comment>
<dbReference type="EC" id="6.1.1.4" evidence="2"/>
<evidence type="ECO:0000256" key="2">
    <source>
        <dbReference type="ARBA" id="ARBA00013164"/>
    </source>
</evidence>
<dbReference type="Proteomes" id="UP001219568">
    <property type="component" value="Unassembled WGS sequence"/>
</dbReference>
<dbReference type="SUPFAM" id="SSF52374">
    <property type="entry name" value="Nucleotidylyl transferase"/>
    <property type="match status" value="1"/>
</dbReference>
<keyword evidence="3" id="KW-0436">Ligase</keyword>
<organism evidence="12 13">
    <name type="scientific">Penicillium canescens</name>
    <dbReference type="NCBI Taxonomy" id="5083"/>
    <lineage>
        <taxon>Eukaryota</taxon>
        <taxon>Fungi</taxon>
        <taxon>Dikarya</taxon>
        <taxon>Ascomycota</taxon>
        <taxon>Pezizomycotina</taxon>
        <taxon>Eurotiomycetes</taxon>
        <taxon>Eurotiomycetidae</taxon>
        <taxon>Eurotiales</taxon>
        <taxon>Aspergillaceae</taxon>
        <taxon>Penicillium</taxon>
    </lineage>
</organism>
<feature type="region of interest" description="Disordered" evidence="10">
    <location>
        <begin position="149"/>
        <end position="208"/>
    </location>
</feature>
<evidence type="ECO:0000256" key="5">
    <source>
        <dbReference type="ARBA" id="ARBA00022840"/>
    </source>
</evidence>
<keyword evidence="5" id="KW-0067">ATP-binding</keyword>
<feature type="domain" description="Aminoacyl-tRNA synthetase class Ia" evidence="11">
    <location>
        <begin position="68"/>
        <end position="139"/>
    </location>
</feature>
<name>A0AAD6IIA9_PENCN</name>
<gene>
    <name evidence="12" type="ORF">N7460_001619</name>
</gene>
<feature type="region of interest" description="Disordered" evidence="10">
    <location>
        <begin position="1"/>
        <end position="26"/>
    </location>
</feature>
<dbReference type="PANTHER" id="PTHR45794">
    <property type="entry name" value="LEUCYL-TRNA SYNTHETASE"/>
    <property type="match status" value="1"/>
</dbReference>
<keyword evidence="13" id="KW-1185">Reference proteome</keyword>
<keyword evidence="7" id="KW-0030">Aminoacyl-tRNA synthetase</keyword>
<dbReference type="InterPro" id="IPR014729">
    <property type="entry name" value="Rossmann-like_a/b/a_fold"/>
</dbReference>
<dbReference type="GO" id="GO:0004823">
    <property type="term" value="F:leucine-tRNA ligase activity"/>
    <property type="evidence" value="ECO:0007669"/>
    <property type="project" value="UniProtKB-EC"/>
</dbReference>
<dbReference type="AlphaFoldDB" id="A0AAD6IIA9"/>
<feature type="compositionally biased region" description="Polar residues" evidence="10">
    <location>
        <begin position="199"/>
        <end position="208"/>
    </location>
</feature>
<comment type="catalytic activity">
    <reaction evidence="9">
        <text>tRNA(Leu) + L-leucine + ATP = L-leucyl-tRNA(Leu) + AMP + diphosphate</text>
        <dbReference type="Rhea" id="RHEA:11688"/>
        <dbReference type="Rhea" id="RHEA-COMP:9613"/>
        <dbReference type="Rhea" id="RHEA-COMP:9622"/>
        <dbReference type="ChEBI" id="CHEBI:30616"/>
        <dbReference type="ChEBI" id="CHEBI:33019"/>
        <dbReference type="ChEBI" id="CHEBI:57427"/>
        <dbReference type="ChEBI" id="CHEBI:78442"/>
        <dbReference type="ChEBI" id="CHEBI:78494"/>
        <dbReference type="ChEBI" id="CHEBI:456215"/>
        <dbReference type="EC" id="6.1.1.4"/>
    </reaction>
</comment>
<evidence type="ECO:0000256" key="9">
    <source>
        <dbReference type="ARBA" id="ARBA00047469"/>
    </source>
</evidence>
<sequence>MAAAAASAAALDPSNSTKNTLKLENTEKRDTLIAIEKKYQAQWKENKVFEVDAPSFEEAPQGSMTPAELREKYPKFFGTMAYPYMNGTLHAGHSFTASKVEFMAGFARMEGKRALFPLGFHCTGMPIKACADKLANEVKKFGQNFEGYDEEAESAEAEGSAPAPTQEVNVKAEAEKFSGKKSKAAAKSVKMNSPMLRTGWTTSPSGHP</sequence>
<evidence type="ECO:0000256" key="4">
    <source>
        <dbReference type="ARBA" id="ARBA00022741"/>
    </source>
</evidence>
<dbReference type="Pfam" id="PF00133">
    <property type="entry name" value="tRNA-synt_1"/>
    <property type="match status" value="1"/>
</dbReference>
<reference evidence="12" key="2">
    <citation type="submission" date="2023-01" db="EMBL/GenBank/DDBJ databases">
        <authorList>
            <person name="Petersen C."/>
        </authorList>
    </citation>
    <scope>NUCLEOTIDE SEQUENCE</scope>
    <source>
        <strain evidence="12">IBT 15450</strain>
    </source>
</reference>
<feature type="compositionally biased region" description="Polar residues" evidence="10">
    <location>
        <begin position="13"/>
        <end position="23"/>
    </location>
</feature>
<keyword evidence="4" id="KW-0547">Nucleotide-binding</keyword>
<evidence type="ECO:0000256" key="8">
    <source>
        <dbReference type="ARBA" id="ARBA00030520"/>
    </source>
</evidence>
<dbReference type="InterPro" id="IPR004493">
    <property type="entry name" value="Leu-tRNA-synth_Ia_arc/euk"/>
</dbReference>
<evidence type="ECO:0000313" key="12">
    <source>
        <dbReference type="EMBL" id="KAJ6051085.1"/>
    </source>
</evidence>
<evidence type="ECO:0000259" key="11">
    <source>
        <dbReference type="Pfam" id="PF00133"/>
    </source>
</evidence>
<evidence type="ECO:0000256" key="3">
    <source>
        <dbReference type="ARBA" id="ARBA00022598"/>
    </source>
</evidence>
<reference evidence="12" key="1">
    <citation type="journal article" date="2023" name="IMA Fungus">
        <title>Comparative genomic study of the Penicillium genus elucidates a diverse pangenome and 15 lateral gene transfer events.</title>
        <authorList>
            <person name="Petersen C."/>
            <person name="Sorensen T."/>
            <person name="Nielsen M.R."/>
            <person name="Sondergaard T.E."/>
            <person name="Sorensen J.L."/>
            <person name="Fitzpatrick D.A."/>
            <person name="Frisvad J.C."/>
            <person name="Nielsen K.L."/>
        </authorList>
    </citation>
    <scope>NUCLEOTIDE SEQUENCE</scope>
    <source>
        <strain evidence="12">IBT 15450</strain>
    </source>
</reference>
<evidence type="ECO:0000313" key="13">
    <source>
        <dbReference type="Proteomes" id="UP001219568"/>
    </source>
</evidence>
<proteinExistence type="inferred from homology"/>
<feature type="compositionally biased region" description="Low complexity" evidence="10">
    <location>
        <begin position="1"/>
        <end position="10"/>
    </location>
</feature>